<gene>
    <name evidence="2" type="ORF">AAGV28_11205</name>
</gene>
<dbReference type="Proteomes" id="UP001574169">
    <property type="component" value="Unassembled WGS sequence"/>
</dbReference>
<evidence type="ECO:0000313" key="3">
    <source>
        <dbReference type="Proteomes" id="UP001574169"/>
    </source>
</evidence>
<dbReference type="PROSITE" id="PS51257">
    <property type="entry name" value="PROKAR_LIPOPROTEIN"/>
    <property type="match status" value="1"/>
</dbReference>
<dbReference type="EMBL" id="JBCFQL010000011">
    <property type="protein sequence ID" value="MFA9191934.1"/>
    <property type="molecule type" value="Genomic_DNA"/>
</dbReference>
<name>A0ABV4TCU5_9FLAO</name>
<organism evidence="2 3">
    <name type="scientific">Flavobacterium zubiriense</name>
    <dbReference type="NCBI Taxonomy" id="3138075"/>
    <lineage>
        <taxon>Bacteria</taxon>
        <taxon>Pseudomonadati</taxon>
        <taxon>Bacteroidota</taxon>
        <taxon>Flavobacteriia</taxon>
        <taxon>Flavobacteriales</taxon>
        <taxon>Flavobacteriaceae</taxon>
        <taxon>Flavobacterium</taxon>
    </lineage>
</organism>
<feature type="signal peptide" evidence="1">
    <location>
        <begin position="1"/>
        <end position="26"/>
    </location>
</feature>
<evidence type="ECO:0000313" key="2">
    <source>
        <dbReference type="EMBL" id="MFA9191934.1"/>
    </source>
</evidence>
<feature type="chain" id="PRO_5046829824" evidence="1">
    <location>
        <begin position="27"/>
        <end position="195"/>
    </location>
</feature>
<keyword evidence="1" id="KW-0732">Signal</keyword>
<keyword evidence="3" id="KW-1185">Reference proteome</keyword>
<protein>
    <submittedName>
        <fullName evidence="2">Type 1 periplasmic binding fold superfamily protein</fullName>
    </submittedName>
</protein>
<evidence type="ECO:0000256" key="1">
    <source>
        <dbReference type="SAM" id="SignalP"/>
    </source>
</evidence>
<accession>A0ABV4TCU5</accession>
<dbReference type="RefSeq" id="WP_373406899.1">
    <property type="nucleotide sequence ID" value="NZ_JBCFQL010000011.1"/>
</dbReference>
<comment type="caution">
    <text evidence="2">The sequence shown here is derived from an EMBL/GenBank/DDBJ whole genome shotgun (WGS) entry which is preliminary data.</text>
</comment>
<reference evidence="2 3" key="1">
    <citation type="submission" date="2024-04" db="EMBL/GenBank/DDBJ databases">
        <title>New Clade of Flavobacterium.</title>
        <authorList>
            <person name="Matos L."/>
            <person name="Proenca D.N."/>
            <person name="Fransisco R.M."/>
            <person name="Chung A.P."/>
            <person name="Maccario L."/>
            <person name="Sorensen S.J."/>
            <person name="Morais P.V."/>
        </authorList>
    </citation>
    <scope>NUCLEOTIDE SEQUENCE [LARGE SCALE GENOMIC DNA]</scope>
    <source>
        <strain evidence="2 3">FZUC8N2.13</strain>
    </source>
</reference>
<proteinExistence type="predicted"/>
<sequence>MKTIQNFKLYALTLVTALTFSSCSNDDDTPKPVNEEELITTVTAIYTPVGGGTAITLQYKDLDGEGANAPVITVSGPFAKNKTYNGTVTFKNDLANPAEDITPEILEEGLDHQLFYQTTGTLNAFTYGTAASNFDTNGKPIGLQSVFVTTEAASGTLTITLRHEPNKSAANVASGDITNAGGSTDAEVTFSISVL</sequence>